<dbReference type="PANTHER" id="PTHR31087">
    <property type="match status" value="1"/>
</dbReference>
<sequence>MLMMTQPSNQASPNNLVSVIGSQFIGPHPFEVIFVRNPSGDHLITDVNHNTMFKVERRSTSYHEQRLLLDADDIPIVLIRKKMLSAHSRWKAYKGNSSDDSDFIFSTKTSKIMHSKTDIHVFLTNKNHGKDSYSCDFKITGSWSNKSCTIYMGDSSTIIAQIHKMEASENVNKGNFMVKIYPHVDYAFVVTLTLIIESMKGSDAEHDNVGQVIGDVGESIGDMADIFVTMFS</sequence>
<protein>
    <submittedName>
        <fullName evidence="2">Uncharacterized protein</fullName>
    </submittedName>
</protein>
<dbReference type="PANTHER" id="PTHR31087:SF122">
    <property type="entry name" value="TUBBY-LIKE PROTEIN"/>
    <property type="match status" value="1"/>
</dbReference>
<dbReference type="EMBL" id="SZYD01002058">
    <property type="protein sequence ID" value="KAD0001318.1"/>
    <property type="molecule type" value="Genomic_DNA"/>
</dbReference>
<comment type="caution">
    <text evidence="2">The sequence shown here is derived from an EMBL/GenBank/DDBJ whole genome shotgun (WGS) entry which is preliminary data.</text>
</comment>
<evidence type="ECO:0000313" key="3">
    <source>
        <dbReference type="Proteomes" id="UP000326396"/>
    </source>
</evidence>
<accession>A0A5N6LAL9</accession>
<dbReference type="Gene3D" id="2.40.160.200">
    <property type="entry name" value="LURP1-related"/>
    <property type="match status" value="1"/>
</dbReference>
<reference evidence="2 3" key="1">
    <citation type="submission" date="2019-05" db="EMBL/GenBank/DDBJ databases">
        <title>Mikania micrantha, genome provides insights into the molecular mechanism of rapid growth.</title>
        <authorList>
            <person name="Liu B."/>
        </authorList>
    </citation>
    <scope>NUCLEOTIDE SEQUENCE [LARGE SCALE GENOMIC DNA]</scope>
    <source>
        <strain evidence="2">NLD-2019</strain>
        <tissue evidence="2">Leaf</tissue>
    </source>
</reference>
<gene>
    <name evidence="2" type="ORF">E3N88_44944</name>
</gene>
<dbReference type="Pfam" id="PF04525">
    <property type="entry name" value="LOR"/>
    <property type="match status" value="1"/>
</dbReference>
<evidence type="ECO:0000256" key="1">
    <source>
        <dbReference type="ARBA" id="ARBA00005437"/>
    </source>
</evidence>
<organism evidence="2 3">
    <name type="scientific">Mikania micrantha</name>
    <name type="common">bitter vine</name>
    <dbReference type="NCBI Taxonomy" id="192012"/>
    <lineage>
        <taxon>Eukaryota</taxon>
        <taxon>Viridiplantae</taxon>
        <taxon>Streptophyta</taxon>
        <taxon>Embryophyta</taxon>
        <taxon>Tracheophyta</taxon>
        <taxon>Spermatophyta</taxon>
        <taxon>Magnoliopsida</taxon>
        <taxon>eudicotyledons</taxon>
        <taxon>Gunneridae</taxon>
        <taxon>Pentapetalae</taxon>
        <taxon>asterids</taxon>
        <taxon>campanulids</taxon>
        <taxon>Asterales</taxon>
        <taxon>Asteraceae</taxon>
        <taxon>Asteroideae</taxon>
        <taxon>Heliantheae alliance</taxon>
        <taxon>Eupatorieae</taxon>
        <taxon>Mikania</taxon>
    </lineage>
</organism>
<name>A0A5N6LAL9_9ASTR</name>
<evidence type="ECO:0000313" key="2">
    <source>
        <dbReference type="EMBL" id="KAD0001318.1"/>
    </source>
</evidence>
<dbReference type="InterPro" id="IPR038595">
    <property type="entry name" value="LOR_sf"/>
</dbReference>
<dbReference type="Proteomes" id="UP000326396">
    <property type="component" value="Unassembled WGS sequence"/>
</dbReference>
<comment type="similarity">
    <text evidence="1">Belongs to the LOR family.</text>
</comment>
<proteinExistence type="inferred from homology"/>
<dbReference type="AlphaFoldDB" id="A0A5N6LAL9"/>
<keyword evidence="3" id="KW-1185">Reference proteome</keyword>
<dbReference type="OrthoDB" id="1717754at2759"/>
<dbReference type="InterPro" id="IPR007612">
    <property type="entry name" value="LOR"/>
</dbReference>
<dbReference type="InterPro" id="IPR025659">
    <property type="entry name" value="Tubby-like_C"/>
</dbReference>
<dbReference type="SUPFAM" id="SSF54518">
    <property type="entry name" value="Tubby C-terminal domain-like"/>
    <property type="match status" value="1"/>
</dbReference>